<dbReference type="InterPro" id="IPR007527">
    <property type="entry name" value="Znf_SWIM"/>
</dbReference>
<keyword evidence="4" id="KW-1185">Reference proteome</keyword>
<protein>
    <recommendedName>
        <fullName evidence="2">SWIM-type domain-containing protein</fullName>
    </recommendedName>
</protein>
<gene>
    <name evidence="3" type="ORF">FB45DRAFT_757565</name>
</gene>
<feature type="domain" description="SWIM-type" evidence="2">
    <location>
        <begin position="44"/>
        <end position="78"/>
    </location>
</feature>
<evidence type="ECO:0000313" key="3">
    <source>
        <dbReference type="EMBL" id="KAJ7615824.1"/>
    </source>
</evidence>
<dbReference type="PROSITE" id="PS50966">
    <property type="entry name" value="ZF_SWIM"/>
    <property type="match status" value="1"/>
</dbReference>
<keyword evidence="1" id="KW-0862">Zinc</keyword>
<evidence type="ECO:0000259" key="2">
    <source>
        <dbReference type="PROSITE" id="PS50966"/>
    </source>
</evidence>
<keyword evidence="1" id="KW-0863">Zinc-finger</keyword>
<dbReference type="EMBL" id="JARKIF010000023">
    <property type="protein sequence ID" value="KAJ7615824.1"/>
    <property type="molecule type" value="Genomic_DNA"/>
</dbReference>
<dbReference type="GO" id="GO:0008270">
    <property type="term" value="F:zinc ion binding"/>
    <property type="evidence" value="ECO:0007669"/>
    <property type="project" value="UniProtKB-KW"/>
</dbReference>
<dbReference type="Proteomes" id="UP001221142">
    <property type="component" value="Unassembled WGS sequence"/>
</dbReference>
<dbReference type="AlphaFoldDB" id="A0AAD7FEL5"/>
<organism evidence="3 4">
    <name type="scientific">Roridomyces roridus</name>
    <dbReference type="NCBI Taxonomy" id="1738132"/>
    <lineage>
        <taxon>Eukaryota</taxon>
        <taxon>Fungi</taxon>
        <taxon>Dikarya</taxon>
        <taxon>Basidiomycota</taxon>
        <taxon>Agaricomycotina</taxon>
        <taxon>Agaricomycetes</taxon>
        <taxon>Agaricomycetidae</taxon>
        <taxon>Agaricales</taxon>
        <taxon>Marasmiineae</taxon>
        <taxon>Mycenaceae</taxon>
        <taxon>Roridomyces</taxon>
    </lineage>
</organism>
<proteinExistence type="predicted"/>
<sequence length="197" mass="22665">MINAFEDDRVYISTKWFMDLIQQRGLRVKHLIRVIHRTTSTAHYVVLLSDGRYLCDCCMGTNLGLTCRHFFTLWIAIQDLPFHLSLIRARWYQNPDVDLGTIPAVTKQRAIQRDHIRIDFARIPNPDFGLTSPLKLTKEPTLSKKSSSATETLPARDVFHEIQSSLRPLLNGVETREQVDELLSSLGEIMYGMTFCN</sequence>
<reference evidence="3" key="1">
    <citation type="submission" date="2023-03" db="EMBL/GenBank/DDBJ databases">
        <title>Massive genome expansion in bonnet fungi (Mycena s.s.) driven by repeated elements and novel gene families across ecological guilds.</title>
        <authorList>
            <consortium name="Lawrence Berkeley National Laboratory"/>
            <person name="Harder C.B."/>
            <person name="Miyauchi S."/>
            <person name="Viragh M."/>
            <person name="Kuo A."/>
            <person name="Thoen E."/>
            <person name="Andreopoulos B."/>
            <person name="Lu D."/>
            <person name="Skrede I."/>
            <person name="Drula E."/>
            <person name="Henrissat B."/>
            <person name="Morin E."/>
            <person name="Kohler A."/>
            <person name="Barry K."/>
            <person name="LaButti K."/>
            <person name="Morin E."/>
            <person name="Salamov A."/>
            <person name="Lipzen A."/>
            <person name="Mereny Z."/>
            <person name="Hegedus B."/>
            <person name="Baldrian P."/>
            <person name="Stursova M."/>
            <person name="Weitz H."/>
            <person name="Taylor A."/>
            <person name="Grigoriev I.V."/>
            <person name="Nagy L.G."/>
            <person name="Martin F."/>
            <person name="Kauserud H."/>
        </authorList>
    </citation>
    <scope>NUCLEOTIDE SEQUENCE</scope>
    <source>
        <strain evidence="3">9284</strain>
    </source>
</reference>
<accession>A0AAD7FEL5</accession>
<evidence type="ECO:0000313" key="4">
    <source>
        <dbReference type="Proteomes" id="UP001221142"/>
    </source>
</evidence>
<evidence type="ECO:0000256" key="1">
    <source>
        <dbReference type="PROSITE-ProRule" id="PRU00325"/>
    </source>
</evidence>
<name>A0AAD7FEL5_9AGAR</name>
<comment type="caution">
    <text evidence="3">The sequence shown here is derived from an EMBL/GenBank/DDBJ whole genome shotgun (WGS) entry which is preliminary data.</text>
</comment>
<keyword evidence="1" id="KW-0479">Metal-binding</keyword>